<evidence type="ECO:0000256" key="1">
    <source>
        <dbReference type="ARBA" id="ARBA00001966"/>
    </source>
</evidence>
<dbReference type="GO" id="GO:0017183">
    <property type="term" value="P:protein histidyl modification to diphthamide"/>
    <property type="evidence" value="ECO:0007669"/>
    <property type="project" value="UniProtKB-UniPathway"/>
</dbReference>
<dbReference type="PANTHER" id="PTHR10762">
    <property type="entry name" value="DIPHTHAMIDE BIOSYNTHESIS PROTEIN"/>
    <property type="match status" value="1"/>
</dbReference>
<dbReference type="AlphaFoldDB" id="A0A1G4IKE6"/>
<organism evidence="7 8">
    <name type="scientific">Trypanosoma equiperdum</name>
    <dbReference type="NCBI Taxonomy" id="5694"/>
    <lineage>
        <taxon>Eukaryota</taxon>
        <taxon>Discoba</taxon>
        <taxon>Euglenozoa</taxon>
        <taxon>Kinetoplastea</taxon>
        <taxon>Metakinetoplastina</taxon>
        <taxon>Trypanosomatida</taxon>
        <taxon>Trypanosomatidae</taxon>
        <taxon>Trypanosoma</taxon>
    </lineage>
</organism>
<dbReference type="GeneID" id="92378520"/>
<dbReference type="FunFam" id="3.40.50.11860:FF:000001">
    <property type="entry name" value="2-(3-amino-3-carboxypropyl)histidine synthase subunit 2"/>
    <property type="match status" value="1"/>
</dbReference>
<dbReference type="RefSeq" id="XP_067083436.1">
    <property type="nucleotide sequence ID" value="XM_067227335.1"/>
</dbReference>
<evidence type="ECO:0000256" key="3">
    <source>
        <dbReference type="ARBA" id="ARBA00006179"/>
    </source>
</evidence>
<dbReference type="GO" id="GO:0046872">
    <property type="term" value="F:metal ion binding"/>
    <property type="evidence" value="ECO:0007669"/>
    <property type="project" value="UniProtKB-KW"/>
</dbReference>
<dbReference type="SFLD" id="SFLDS00032">
    <property type="entry name" value="Radical_SAM_3-amino-3-carboxyp"/>
    <property type="match status" value="1"/>
</dbReference>
<comment type="pathway">
    <text evidence="2">Protein modification; peptidyl-diphthamide biosynthesis.</text>
</comment>
<name>A0A1G4IKE6_TRYEQ</name>
<comment type="cofactor">
    <cofactor evidence="1">
        <name>[4Fe-4S] cluster</name>
        <dbReference type="ChEBI" id="CHEBI:49883"/>
    </cofactor>
</comment>
<gene>
    <name evidence="7" type="ORF">TEOVI_000458000</name>
</gene>
<sequence>MYHDAPPKPVATVMCRRQPKPREGIRSQYKLDSVASFILTGSSLSSSTSTQALASPFLRVALQFPDDLLDDAVAVVETLKGILLSDPRCVGGVYGVTPSPDVGEDCCCSNNDGRIRFFVVADNTFGSCCPDEITAQHYCSDCLIHFGESCMSRSTRIPVFYVQESFQFTATARQVTQQQEEQVRQKDLSARLVLGAVELLQKYLVGRVRSLVREKDAEATVNLVVVGCHRSRNVVEDAERRWRERHQAGTPVPDFVTLIDGSSVSWCSYELVQSTTNPEQPSTSGSVVNVHAAIPHSWSPSSGECSSWVINGVRFPRAGTKELQYFLFVGPSSAFLPLHILNVHQYNLYHYSQELREVAFEANESPPALIIMDESFGLTGDGGNLLSPLNDTARGDIDDATLETVLSTCSSGDGHSIAADIFSGDTCFRNAGYAKLQMVVDKRSKQRAFNIELIRATSAVGIVVASLSIAGYYETTMLLHKLLRAHGKRSYIIYIGHLNEFKIANFVDTVDCFVTIACPNSREGHFPEKKDGFPKPIVSPVEVLLALRAEDVDSPLYGHPAVFSTTFDSILPLLRNEVEAATGSQKRKEEQRGDCTTLIRTMAGTVMTHDGGGSALDRLYQRTYVGLEPRTGQTPVQTQIEKGRHGIARGYATEKEQ</sequence>
<dbReference type="Pfam" id="PF01866">
    <property type="entry name" value="Diphthamide_syn"/>
    <property type="match status" value="2"/>
</dbReference>
<keyword evidence="6" id="KW-0411">Iron-sulfur</keyword>
<dbReference type="NCBIfam" id="TIGR00322">
    <property type="entry name" value="diphth2_R"/>
    <property type="match status" value="2"/>
</dbReference>
<accession>A0A1G4IKE6</accession>
<dbReference type="InterPro" id="IPR042263">
    <property type="entry name" value="DPH1/DPH2_1"/>
</dbReference>
<evidence type="ECO:0000313" key="7">
    <source>
        <dbReference type="EMBL" id="SCU72996.1"/>
    </source>
</evidence>
<dbReference type="Gene3D" id="3.40.50.11840">
    <property type="entry name" value="Diphthamide synthesis DPH1/DPH2 domain 1"/>
    <property type="match status" value="1"/>
</dbReference>
<dbReference type="InterPro" id="IPR016435">
    <property type="entry name" value="DPH1/DPH2"/>
</dbReference>
<comment type="similarity">
    <text evidence="3">Belongs to the DPH1/DPH2 family. DPH2 subfamily.</text>
</comment>
<reference evidence="7" key="1">
    <citation type="submission" date="2016-09" db="EMBL/GenBank/DDBJ databases">
        <authorList>
            <person name="Hebert L."/>
            <person name="Moumen B."/>
        </authorList>
    </citation>
    <scope>NUCLEOTIDE SEQUENCE [LARGE SCALE GENOMIC DNA]</scope>
    <source>
        <strain evidence="7">OVI</strain>
    </source>
</reference>
<dbReference type="GO" id="GO:0051536">
    <property type="term" value="F:iron-sulfur cluster binding"/>
    <property type="evidence" value="ECO:0007669"/>
    <property type="project" value="UniProtKB-KW"/>
</dbReference>
<dbReference type="InterPro" id="IPR042265">
    <property type="entry name" value="DPH1/DPH2_3"/>
</dbReference>
<dbReference type="UniPathway" id="UPA00559"/>
<evidence type="ECO:0000256" key="2">
    <source>
        <dbReference type="ARBA" id="ARBA00005156"/>
    </source>
</evidence>
<protein>
    <submittedName>
        <fullName evidence="7">Diphthamide biosynthesis enzyme Dph1/Dph2 domain containing protein, putative</fullName>
    </submittedName>
</protein>
<evidence type="ECO:0000256" key="4">
    <source>
        <dbReference type="ARBA" id="ARBA00022723"/>
    </source>
</evidence>
<evidence type="ECO:0000256" key="5">
    <source>
        <dbReference type="ARBA" id="ARBA00023004"/>
    </source>
</evidence>
<evidence type="ECO:0000256" key="6">
    <source>
        <dbReference type="ARBA" id="ARBA00023014"/>
    </source>
</evidence>
<dbReference type="FunFam" id="3.40.50.11840:FF:000011">
    <property type="entry name" value="2-(3-amino-3-carboxypropyl)histidine synthase subunit 2"/>
    <property type="match status" value="1"/>
</dbReference>
<dbReference type="VEuPathDB" id="TriTrypDB:TEOVI_000458000"/>
<dbReference type="Gene3D" id="3.40.50.11860">
    <property type="entry name" value="Diphthamide synthesis DPH1/DPH2 domain 3"/>
    <property type="match status" value="1"/>
</dbReference>
<keyword evidence="5" id="KW-0408">Iron</keyword>
<proteinExistence type="inferred from homology"/>
<dbReference type="PANTHER" id="PTHR10762:SF2">
    <property type="entry name" value="2-(3-AMINO-3-CARBOXYPROPYL)HISTIDINE SYNTHASE SUBUNIT 2"/>
    <property type="match status" value="1"/>
</dbReference>
<comment type="caution">
    <text evidence="7">The sequence shown here is derived from an EMBL/GenBank/DDBJ whole genome shotgun (WGS) entry which is preliminary data.</text>
</comment>
<dbReference type="EMBL" id="CZPT02001954">
    <property type="protein sequence ID" value="SCU72996.1"/>
    <property type="molecule type" value="Genomic_DNA"/>
</dbReference>
<evidence type="ECO:0000313" key="8">
    <source>
        <dbReference type="Proteomes" id="UP000195570"/>
    </source>
</evidence>
<keyword evidence="4" id="KW-0479">Metal-binding</keyword>
<dbReference type="GO" id="GO:0090560">
    <property type="term" value="F:2-(3-amino-3-carboxypropyl)histidine synthase activity"/>
    <property type="evidence" value="ECO:0007669"/>
    <property type="project" value="InterPro"/>
</dbReference>
<keyword evidence="8" id="KW-1185">Reference proteome</keyword>
<dbReference type="Proteomes" id="UP000195570">
    <property type="component" value="Unassembled WGS sequence"/>
</dbReference>